<dbReference type="InterPro" id="IPR001229">
    <property type="entry name" value="Jacalin-like_lectin_dom"/>
</dbReference>
<dbReference type="Gene3D" id="2.100.10.30">
    <property type="entry name" value="Jacalin-like lectin domain"/>
    <property type="match status" value="2"/>
</dbReference>
<keyword evidence="6" id="KW-1185">Reference proteome</keyword>
<dbReference type="PANTHER" id="PTHR33589:SF3">
    <property type="entry name" value="ZYMOGEN GRANULE MEMBRANE PROTEIN 16-LIKE"/>
    <property type="match status" value="1"/>
</dbReference>
<dbReference type="PROSITE" id="PS51752">
    <property type="entry name" value="JACALIN_LECTIN"/>
    <property type="match status" value="1"/>
</dbReference>
<dbReference type="Proteomes" id="UP000059188">
    <property type="component" value="Unassembled WGS sequence"/>
</dbReference>
<evidence type="ECO:0000313" key="6">
    <source>
        <dbReference type="Proteomes" id="UP000059188"/>
    </source>
</evidence>
<keyword evidence="2" id="KW-0430">Lectin</keyword>
<organism evidence="5 6">
    <name type="scientific">Thanatephorus cucumeris (strain AG1-IB / isolate 7/3/14)</name>
    <name type="common">Lettuce bottom rot fungus</name>
    <name type="synonym">Rhizoctonia solani</name>
    <dbReference type="NCBI Taxonomy" id="1108050"/>
    <lineage>
        <taxon>Eukaryota</taxon>
        <taxon>Fungi</taxon>
        <taxon>Dikarya</taxon>
        <taxon>Basidiomycota</taxon>
        <taxon>Agaricomycotina</taxon>
        <taxon>Agaricomycetes</taxon>
        <taxon>Cantharellales</taxon>
        <taxon>Ceratobasidiaceae</taxon>
        <taxon>Rhizoctonia</taxon>
        <taxon>Rhizoctonia solani AG-1</taxon>
    </lineage>
</organism>
<protein>
    <recommendedName>
        <fullName evidence="4">Jacalin-type lectin domain-containing protein</fullName>
    </recommendedName>
</protein>
<dbReference type="PANTHER" id="PTHR33589">
    <property type="entry name" value="OS11G0524900 PROTEIN"/>
    <property type="match status" value="1"/>
</dbReference>
<dbReference type="InterPro" id="IPR052321">
    <property type="entry name" value="PolyBind_ProtTraffic"/>
</dbReference>
<evidence type="ECO:0000256" key="1">
    <source>
        <dbReference type="ARBA" id="ARBA00022729"/>
    </source>
</evidence>
<dbReference type="SMART" id="SM00915">
    <property type="entry name" value="Jacalin"/>
    <property type="match status" value="1"/>
</dbReference>
<dbReference type="InterPro" id="IPR036404">
    <property type="entry name" value="Jacalin-like_lectin_dom_sf"/>
</dbReference>
<keyword evidence="1" id="KW-0732">Signal</keyword>
<proteinExistence type="predicted"/>
<evidence type="ECO:0000313" key="5">
    <source>
        <dbReference type="EMBL" id="CEL56301.1"/>
    </source>
</evidence>
<dbReference type="Pfam" id="PF01419">
    <property type="entry name" value="Jacalin"/>
    <property type="match status" value="2"/>
</dbReference>
<feature type="domain" description="Jacalin-type lectin" evidence="4">
    <location>
        <begin position="467"/>
        <end position="602"/>
    </location>
</feature>
<evidence type="ECO:0000256" key="2">
    <source>
        <dbReference type="ARBA" id="ARBA00022734"/>
    </source>
</evidence>
<dbReference type="InterPro" id="IPR054586">
    <property type="entry name" value="MACPF_1_fungal"/>
</dbReference>
<feature type="region of interest" description="Disordered" evidence="3">
    <location>
        <begin position="1"/>
        <end position="39"/>
    </location>
</feature>
<dbReference type="EMBL" id="LN679120">
    <property type="protein sequence ID" value="CEL56301.1"/>
    <property type="molecule type" value="Genomic_DNA"/>
</dbReference>
<evidence type="ECO:0000256" key="3">
    <source>
        <dbReference type="SAM" id="MobiDB-lite"/>
    </source>
</evidence>
<evidence type="ECO:0000259" key="4">
    <source>
        <dbReference type="PROSITE" id="PS51752"/>
    </source>
</evidence>
<feature type="compositionally biased region" description="Polar residues" evidence="3">
    <location>
        <begin position="1"/>
        <end position="15"/>
    </location>
</feature>
<dbReference type="OrthoDB" id="3156891at2759"/>
<dbReference type="Pfam" id="PF22693">
    <property type="entry name" value="MACPF_1"/>
    <property type="match status" value="1"/>
</dbReference>
<accession>A0A0B7FE26</accession>
<name>A0A0B7FE26_THACB</name>
<dbReference type="GO" id="GO:0030246">
    <property type="term" value="F:carbohydrate binding"/>
    <property type="evidence" value="ECO:0007669"/>
    <property type="project" value="UniProtKB-KW"/>
</dbReference>
<sequence>MWRSGNDPSTINGTIDTKMENKQGYPRGPEAHYAASDQGGNNNVYPLPVEYQSAVLYSQLDDASRAALLHHKGYLFGVRIDNNGGPRRGTRQAARYTSNLPLSVQESNDVESEVTITESDRDTNYVHKGWLLSALPDKSPWISSRISRSNHQGNPRGRRITKHIMIPKLRVELSVKDLSPIEELENDFREALNQRTRSEKSDAVYRAFEHWGDVIPLVFDIGVSLTVTDSEVAAKNYLGDRSYLGLQRLSMSATARPSTRGGSPTMLQSEDNIRDWLSKAVPPFQWEQIRVIKTIPITAILGNELQSKLTKLHESLTVYRPTFISTIVSEGVSFDGTAYAFNTICGIAVSSDPHHIKSISTTYITDPSPITHGSVQKTGGKFDLRHGEYITDLLLWKDHKGICGIQLSTSQGRASRHFGSGGGSPQILRSSGGCLSAFSGLLQNGIIYELQTIWRHDVQGSRLSGDRELSQYLGGTGGSPFNDWPFVQHSDSAHISGIRVKCASLIDGIQVSYKDYGSGADGSSENGNYHGGSAVTGRHKKYIDQLCFTTSKGRKSNVFGGGGGDLFRCEAPRTRDGRATRLHYICGKSASLLDALIFIWAPL</sequence>
<reference evidence="5 6" key="1">
    <citation type="submission" date="2014-11" db="EMBL/GenBank/DDBJ databases">
        <authorList>
            <person name="Wibberg Daniel"/>
        </authorList>
    </citation>
    <scope>NUCLEOTIDE SEQUENCE [LARGE SCALE GENOMIC DNA]</scope>
    <source>
        <strain evidence="5">Rhizoctonia solani AG1-IB 7/3/14</strain>
    </source>
</reference>
<dbReference type="SUPFAM" id="SSF51101">
    <property type="entry name" value="Mannose-binding lectins"/>
    <property type="match status" value="2"/>
</dbReference>
<dbReference type="AlphaFoldDB" id="A0A0B7FE26"/>
<gene>
    <name evidence="5" type="ORF">RSOLAG1IB_07717</name>
</gene>